<keyword evidence="2" id="KW-1185">Reference proteome</keyword>
<name>A0A067PF54_9AGAM</name>
<organism evidence="1 2">
    <name type="scientific">Jaapia argillacea MUCL 33604</name>
    <dbReference type="NCBI Taxonomy" id="933084"/>
    <lineage>
        <taxon>Eukaryota</taxon>
        <taxon>Fungi</taxon>
        <taxon>Dikarya</taxon>
        <taxon>Basidiomycota</taxon>
        <taxon>Agaricomycotina</taxon>
        <taxon>Agaricomycetes</taxon>
        <taxon>Agaricomycetidae</taxon>
        <taxon>Jaapiales</taxon>
        <taxon>Jaapiaceae</taxon>
        <taxon>Jaapia</taxon>
    </lineage>
</organism>
<evidence type="ECO:0000313" key="1">
    <source>
        <dbReference type="EMBL" id="KDQ53533.1"/>
    </source>
</evidence>
<dbReference type="AlphaFoldDB" id="A0A067PF54"/>
<protein>
    <submittedName>
        <fullName evidence="1">Uncharacterized protein</fullName>
    </submittedName>
</protein>
<dbReference type="EMBL" id="KL197733">
    <property type="protein sequence ID" value="KDQ53533.1"/>
    <property type="molecule type" value="Genomic_DNA"/>
</dbReference>
<dbReference type="HOGENOM" id="CLU_454188_0_0_1"/>
<sequence>MATPRLGESLCSISQTLPAEDFLQLLAKHLYPALNSPPSDFGARIPLALADLREESDDLRDLLASVDYPGHERAFEAKLKAITRKVKRGLTDYEDQSEMVGSFVNEAAKWFPTLWRVGVERGMKIPLIHKCISLCTDVFRRLSRATPRADFGELEISVIIQSSDGTKIFRESSTPVEHIMNWLWREIAISAIVHDLPTEETHAILLDIEKWDLTDDIRALLPSRDEPMVDEDDFLFSLHNSHWTDAMKAAEPILIERLKILRMSDFENTPSLDVFDKLVRQSPSLRPALLESTRRRVFPLSEDPRLDYTIAAQIFIQAGATDDMRNLLDVSPGDLDQNQDILSARLAIVKYAGRHTSTELRQKGASVLQDTLKLLVKYTWDAAEGVFSYLYDADDFLQEYLDSGTVTAQPLDGMALGVQIRLHDIFKKYVTIARFGSRQENWGYSSVDVDDIHGVESDDSDYRQIITLRRPEFAQILRDWMDALLGWPDELEAQAIWDVVRIRKTAVGGPVNDPFWDIDSLADALIAGCPRQHVADGLTVMREAYLCTDLTTLESERSRSIVWLTGKIVRISGQSSRWSGAH</sequence>
<dbReference type="InParanoid" id="A0A067PF54"/>
<accession>A0A067PF54</accession>
<evidence type="ECO:0000313" key="2">
    <source>
        <dbReference type="Proteomes" id="UP000027265"/>
    </source>
</evidence>
<gene>
    <name evidence="1" type="ORF">JAAARDRAFT_197342</name>
</gene>
<dbReference type="Proteomes" id="UP000027265">
    <property type="component" value="Unassembled WGS sequence"/>
</dbReference>
<proteinExistence type="predicted"/>
<reference evidence="2" key="1">
    <citation type="journal article" date="2014" name="Proc. Natl. Acad. Sci. U.S.A.">
        <title>Extensive sampling of basidiomycete genomes demonstrates inadequacy of the white-rot/brown-rot paradigm for wood decay fungi.</title>
        <authorList>
            <person name="Riley R."/>
            <person name="Salamov A.A."/>
            <person name="Brown D.W."/>
            <person name="Nagy L.G."/>
            <person name="Floudas D."/>
            <person name="Held B.W."/>
            <person name="Levasseur A."/>
            <person name="Lombard V."/>
            <person name="Morin E."/>
            <person name="Otillar R."/>
            <person name="Lindquist E.A."/>
            <person name="Sun H."/>
            <person name="LaButti K.M."/>
            <person name="Schmutz J."/>
            <person name="Jabbour D."/>
            <person name="Luo H."/>
            <person name="Baker S.E."/>
            <person name="Pisabarro A.G."/>
            <person name="Walton J.D."/>
            <person name="Blanchette R.A."/>
            <person name="Henrissat B."/>
            <person name="Martin F."/>
            <person name="Cullen D."/>
            <person name="Hibbett D.S."/>
            <person name="Grigoriev I.V."/>
        </authorList>
    </citation>
    <scope>NUCLEOTIDE SEQUENCE [LARGE SCALE GENOMIC DNA]</scope>
    <source>
        <strain evidence="2">MUCL 33604</strain>
    </source>
</reference>